<feature type="compositionally biased region" description="Low complexity" evidence="1">
    <location>
        <begin position="303"/>
        <end position="315"/>
    </location>
</feature>
<keyword evidence="2" id="KW-1133">Transmembrane helix</keyword>
<evidence type="ECO:0000313" key="4">
    <source>
        <dbReference type="Proteomes" id="UP000239560"/>
    </source>
</evidence>
<keyword evidence="2" id="KW-0472">Membrane</keyword>
<protein>
    <submittedName>
        <fullName evidence="3">Uncharacterized protein</fullName>
    </submittedName>
</protein>
<dbReference type="AlphaFoldDB" id="A0A2T0AAP5"/>
<feature type="compositionally biased region" description="Low complexity" evidence="1">
    <location>
        <begin position="266"/>
        <end position="281"/>
    </location>
</feature>
<feature type="region of interest" description="Disordered" evidence="1">
    <location>
        <begin position="23"/>
        <end position="74"/>
    </location>
</feature>
<feature type="region of interest" description="Disordered" evidence="1">
    <location>
        <begin position="99"/>
        <end position="125"/>
    </location>
</feature>
<feature type="compositionally biased region" description="Low complexity" evidence="1">
    <location>
        <begin position="24"/>
        <end position="37"/>
    </location>
</feature>
<evidence type="ECO:0000256" key="2">
    <source>
        <dbReference type="SAM" id="Phobius"/>
    </source>
</evidence>
<evidence type="ECO:0000313" key="3">
    <source>
        <dbReference type="EMBL" id="PRQ75026.1"/>
    </source>
</evidence>
<evidence type="ECO:0000256" key="1">
    <source>
        <dbReference type="SAM" id="MobiDB-lite"/>
    </source>
</evidence>
<name>A0A2T0AAP5_RHOTO</name>
<sequence length="474" mass="50263">MQRIPTLFLLAPRVVSRPHTRAFSLSASHQSKQAKSSRGSTAPTAKATTVPEQAGRDVGRATGGGKKGSAKAAGEVLQEVTPEAIEAGMLASQASLRNGTQGERKNLAGTDGAQGGSSSTAKDEYGSCACCPVASRCADRWVRSTGPEEVIYTATPSYNPALMVGVAFTMGVFCLTLADLARVGIVRPDAETGEFTNAPAWQRYTFATGAGAIGVAVLFAGVVAPTRRVRTGEPLHPSANVVASTGISRRSRCDDHLRPPSPASPSRPTRISASTTSTRLSPSNGSGERRVLYLSPSATFSAPSQRRPSLTTRRSSLSRTKKACVCFSFPFARVYLSDTLFCDSPCVATSPSSARGSSQTTRRQCRLRSRRSTRTRHSWSRATGRATRSRSSELRSRSTPAARGARTGTRSSGRCWVSTRRSGRDFGSKGRRVSFSRITAFASSGLVAVSRWPPSLLLLALFPPRSIVSACGPP</sequence>
<feature type="transmembrane region" description="Helical" evidence="2">
    <location>
        <begin position="161"/>
        <end position="183"/>
    </location>
</feature>
<accession>A0A2T0AAP5</accession>
<reference evidence="3 4" key="1">
    <citation type="journal article" date="2018" name="Elife">
        <title>Functional genomics of lipid metabolism in the oleaginous yeast Rhodosporidium toruloides.</title>
        <authorList>
            <person name="Coradetti S.T."/>
            <person name="Pinel D."/>
            <person name="Geiselman G."/>
            <person name="Ito M."/>
            <person name="Mondo S."/>
            <person name="Reilly M.C."/>
            <person name="Cheng Y.F."/>
            <person name="Bauer S."/>
            <person name="Grigoriev I."/>
            <person name="Gladden J.M."/>
            <person name="Simmons B.A."/>
            <person name="Brem R."/>
            <person name="Arkin A.P."/>
            <person name="Skerker J.M."/>
        </authorList>
    </citation>
    <scope>NUCLEOTIDE SEQUENCE [LARGE SCALE GENOMIC DNA]</scope>
    <source>
        <strain evidence="3 4">NBRC 0880</strain>
    </source>
</reference>
<gene>
    <name evidence="3" type="ORF">AAT19DRAFT_14048</name>
</gene>
<organism evidence="3 4">
    <name type="scientific">Rhodotorula toruloides</name>
    <name type="common">Yeast</name>
    <name type="synonym">Rhodosporidium toruloides</name>
    <dbReference type="NCBI Taxonomy" id="5286"/>
    <lineage>
        <taxon>Eukaryota</taxon>
        <taxon>Fungi</taxon>
        <taxon>Dikarya</taxon>
        <taxon>Basidiomycota</taxon>
        <taxon>Pucciniomycotina</taxon>
        <taxon>Microbotryomycetes</taxon>
        <taxon>Sporidiobolales</taxon>
        <taxon>Sporidiobolaceae</taxon>
        <taxon>Rhodotorula</taxon>
    </lineage>
</organism>
<keyword evidence="2" id="KW-0812">Transmembrane</keyword>
<dbReference type="EMBL" id="LCTV02000005">
    <property type="protein sequence ID" value="PRQ75026.1"/>
    <property type="molecule type" value="Genomic_DNA"/>
</dbReference>
<feature type="compositionally biased region" description="Basic residues" evidence="1">
    <location>
        <begin position="363"/>
        <end position="379"/>
    </location>
</feature>
<dbReference type="Proteomes" id="UP000239560">
    <property type="component" value="Unassembled WGS sequence"/>
</dbReference>
<feature type="region of interest" description="Disordered" evidence="1">
    <location>
        <begin position="249"/>
        <end position="315"/>
    </location>
</feature>
<feature type="transmembrane region" description="Helical" evidence="2">
    <location>
        <begin position="204"/>
        <end position="224"/>
    </location>
</feature>
<comment type="caution">
    <text evidence="3">The sequence shown here is derived from an EMBL/GenBank/DDBJ whole genome shotgun (WGS) entry which is preliminary data.</text>
</comment>
<feature type="compositionally biased region" description="Polar residues" evidence="1">
    <location>
        <begin position="38"/>
        <end position="51"/>
    </location>
</feature>
<feature type="compositionally biased region" description="Low complexity" evidence="1">
    <location>
        <begin position="397"/>
        <end position="414"/>
    </location>
</feature>
<proteinExistence type="predicted"/>
<dbReference type="OrthoDB" id="2523718at2759"/>
<feature type="region of interest" description="Disordered" evidence="1">
    <location>
        <begin position="348"/>
        <end position="429"/>
    </location>
</feature>